<dbReference type="EMBL" id="CP054927">
    <property type="protein sequence ID" value="QKW48003.1"/>
    <property type="molecule type" value="Genomic_DNA"/>
</dbReference>
<dbReference type="Proteomes" id="UP000509345">
    <property type="component" value="Plasmid unnamed1"/>
</dbReference>
<keyword evidence="3" id="KW-0614">Plasmid</keyword>
<evidence type="ECO:0000256" key="2">
    <source>
        <dbReference type="SAM" id="MobiDB-lite"/>
    </source>
</evidence>
<gene>
    <name evidence="3" type="ORF">HUT09_36550</name>
</gene>
<protein>
    <submittedName>
        <fullName evidence="3">Class F sortase</fullName>
    </submittedName>
</protein>
<keyword evidence="1" id="KW-0378">Hydrolase</keyword>
<evidence type="ECO:0000256" key="1">
    <source>
        <dbReference type="ARBA" id="ARBA00022801"/>
    </source>
</evidence>
<dbReference type="InterPro" id="IPR042001">
    <property type="entry name" value="Sortase_F"/>
</dbReference>
<evidence type="ECO:0000313" key="3">
    <source>
        <dbReference type="EMBL" id="QKW48003.1"/>
    </source>
</evidence>
<dbReference type="Pfam" id="PF04203">
    <property type="entry name" value="Sortase"/>
    <property type="match status" value="1"/>
</dbReference>
<sequence length="216" mass="23086">MTLCVTFSLVTGIVWVSSDSSEDTQTVTAARGSDAAGGGPEPFRRAPHKPEKHVPASHTPLVPSRPLKVAIPAIFIEAPVTGLGLDTKGQLEAPPLTKPKLTGWYEKGPSPGENGTALLVGHRDTRTGPAIFLNLNALRRGDKVNVVRADRKTAVFTVDAVKTYTKDKFPDDKVYGETGRPELRLLTCGGRFDEKAGYSANVVVFAHLTSLKKTAA</sequence>
<feature type="compositionally biased region" description="Basic and acidic residues" evidence="2">
    <location>
        <begin position="42"/>
        <end position="54"/>
    </location>
</feature>
<dbReference type="GeneID" id="87636772"/>
<dbReference type="NCBIfam" id="NF033748">
    <property type="entry name" value="class_F_sortase"/>
    <property type="match status" value="1"/>
</dbReference>
<organism evidence="3 4">
    <name type="scientific">Streptomyces microflavus</name>
    <name type="common">Streptomyces lipmanii</name>
    <dbReference type="NCBI Taxonomy" id="1919"/>
    <lineage>
        <taxon>Bacteria</taxon>
        <taxon>Bacillati</taxon>
        <taxon>Actinomycetota</taxon>
        <taxon>Actinomycetes</taxon>
        <taxon>Kitasatosporales</taxon>
        <taxon>Streptomycetaceae</taxon>
        <taxon>Streptomyces</taxon>
    </lineage>
</organism>
<feature type="region of interest" description="Disordered" evidence="2">
    <location>
        <begin position="20"/>
        <end position="61"/>
    </location>
</feature>
<dbReference type="InterPro" id="IPR023365">
    <property type="entry name" value="Sortase_dom-sf"/>
</dbReference>
<dbReference type="AlphaFoldDB" id="A0A7H8N113"/>
<evidence type="ECO:0000313" key="4">
    <source>
        <dbReference type="Proteomes" id="UP000509345"/>
    </source>
</evidence>
<dbReference type="RefSeq" id="WP_176145874.1">
    <property type="nucleotide sequence ID" value="NZ_CP054927.1"/>
</dbReference>
<dbReference type="CDD" id="cd05829">
    <property type="entry name" value="Sortase_F"/>
    <property type="match status" value="1"/>
</dbReference>
<reference evidence="3 4" key="1">
    <citation type="submission" date="2020-06" db="EMBL/GenBank/DDBJ databases">
        <title>Genome mining for natural products.</title>
        <authorList>
            <person name="Zhang B."/>
            <person name="Shi J."/>
            <person name="Ge H."/>
        </authorList>
    </citation>
    <scope>NUCLEOTIDE SEQUENCE [LARGE SCALE GENOMIC DNA]</scope>
    <source>
        <strain evidence="3 4">NA06532</strain>
        <plasmid evidence="3 4">unnamed1</plasmid>
    </source>
</reference>
<dbReference type="InterPro" id="IPR005754">
    <property type="entry name" value="Sortase"/>
</dbReference>
<proteinExistence type="predicted"/>
<dbReference type="SUPFAM" id="SSF63817">
    <property type="entry name" value="Sortase"/>
    <property type="match status" value="1"/>
</dbReference>
<dbReference type="GO" id="GO:0016787">
    <property type="term" value="F:hydrolase activity"/>
    <property type="evidence" value="ECO:0007669"/>
    <property type="project" value="UniProtKB-KW"/>
</dbReference>
<accession>A0A7H8N113</accession>
<geneLocation type="plasmid" evidence="3 4">
    <name>unnamed1</name>
</geneLocation>
<name>A0A7H8N113_STRMI</name>
<dbReference type="Gene3D" id="2.40.260.10">
    <property type="entry name" value="Sortase"/>
    <property type="match status" value="1"/>
</dbReference>